<evidence type="ECO:0000259" key="2">
    <source>
        <dbReference type="Pfam" id="PF01051"/>
    </source>
</evidence>
<evidence type="ECO:0000256" key="1">
    <source>
        <dbReference type="ARBA" id="ARBA00038283"/>
    </source>
</evidence>
<dbReference type="Proteomes" id="UP001595752">
    <property type="component" value="Unassembled WGS sequence"/>
</dbReference>
<dbReference type="Pfam" id="PF21205">
    <property type="entry name" value="Rep3_C"/>
    <property type="match status" value="1"/>
</dbReference>
<dbReference type="InterPro" id="IPR000525">
    <property type="entry name" value="Initiator_Rep_WH1"/>
</dbReference>
<accession>A0ABV8B311</accession>
<name>A0ABV8B311_9BACI</name>
<reference evidence="4" key="1">
    <citation type="journal article" date="2019" name="Int. J. Syst. Evol. Microbiol.">
        <title>The Global Catalogue of Microorganisms (GCM) 10K type strain sequencing project: providing services to taxonomists for standard genome sequencing and annotation.</title>
        <authorList>
            <consortium name="The Broad Institute Genomics Platform"/>
            <consortium name="The Broad Institute Genome Sequencing Center for Infectious Disease"/>
            <person name="Wu L."/>
            <person name="Ma J."/>
        </authorList>
    </citation>
    <scope>NUCLEOTIDE SEQUENCE [LARGE SCALE GENOMIC DNA]</scope>
    <source>
        <strain evidence="4">CCUG 61889</strain>
    </source>
</reference>
<comment type="caution">
    <text evidence="3">The sequence shown here is derived from an EMBL/GenBank/DDBJ whole genome shotgun (WGS) entry which is preliminary data.</text>
</comment>
<proteinExistence type="inferred from homology"/>
<dbReference type="InterPro" id="IPR036388">
    <property type="entry name" value="WH-like_DNA-bd_sf"/>
</dbReference>
<dbReference type="SUPFAM" id="SSF46785">
    <property type="entry name" value="Winged helix' DNA-binding domain"/>
    <property type="match status" value="2"/>
</dbReference>
<feature type="domain" description="Initiator Rep protein WH1" evidence="2">
    <location>
        <begin position="15"/>
        <end position="156"/>
    </location>
</feature>
<sequence length="417" mass="49148">MYKSEIVEANTNNLVTKSNLLIEANYKLGVTEQKIILCIASKIQPDDSDFKTYTLPIKEFNKLLGLKGTPKYTELRKITKDLMQKVFEVRIENKVIQVAWLSYVAYNETEGTIDIRFDPFLRPYLLQLKKEFTSYKLDNVVKLKSSYAIRIYELLKQYERVQERTFSLEHLRRLLGVEDLYPAYGNFKQRVLVPAQKELGKKTDITFELEEMKSGRRVEKVKFVIKSRKKTPKQLNLFEDTFESLQPVPSSYERLKGLALSLGVHLTEEIYHKWVEKYGEKRVIHVIEETTRKKNIKNPIGYITYMLRESADGVLEAAVADSRQKEQDLLLYLISRYRNSRQKLPYWLIEEKAIQDIGDKLSVPSEDALYIFTKVKEKFFDALGFKPEDLPSPMEEEEFLKMRKELREELEKYKNEL</sequence>
<evidence type="ECO:0000313" key="4">
    <source>
        <dbReference type="Proteomes" id="UP001595752"/>
    </source>
</evidence>
<dbReference type="EMBL" id="JBHRZT010000032">
    <property type="protein sequence ID" value="MFC3883606.1"/>
    <property type="molecule type" value="Genomic_DNA"/>
</dbReference>
<dbReference type="Gene3D" id="1.10.10.10">
    <property type="entry name" value="Winged helix-like DNA-binding domain superfamily/Winged helix DNA-binding domain"/>
    <property type="match status" value="2"/>
</dbReference>
<dbReference type="RefSeq" id="WP_377914235.1">
    <property type="nucleotide sequence ID" value="NZ_JBHRZT010000032.1"/>
</dbReference>
<evidence type="ECO:0000313" key="3">
    <source>
        <dbReference type="EMBL" id="MFC3883606.1"/>
    </source>
</evidence>
<dbReference type="Pfam" id="PF01051">
    <property type="entry name" value="Rep3_N"/>
    <property type="match status" value="1"/>
</dbReference>
<comment type="similarity">
    <text evidence="1">Belongs to the initiator RepB protein family.</text>
</comment>
<gene>
    <name evidence="3" type="ORF">ACFOU2_08820</name>
</gene>
<organism evidence="3 4">
    <name type="scientific">Bacillus songklensis</name>
    <dbReference type="NCBI Taxonomy" id="1069116"/>
    <lineage>
        <taxon>Bacteria</taxon>
        <taxon>Bacillati</taxon>
        <taxon>Bacillota</taxon>
        <taxon>Bacilli</taxon>
        <taxon>Bacillales</taxon>
        <taxon>Bacillaceae</taxon>
        <taxon>Bacillus</taxon>
    </lineage>
</organism>
<protein>
    <submittedName>
        <fullName evidence="3">Replication initiation protein</fullName>
    </submittedName>
</protein>
<dbReference type="InterPro" id="IPR036390">
    <property type="entry name" value="WH_DNA-bd_sf"/>
</dbReference>
<keyword evidence="4" id="KW-1185">Reference proteome</keyword>